<dbReference type="EMBL" id="MF600313">
    <property type="protein sequence ID" value="AVN58526.1"/>
    <property type="molecule type" value="Genomic_DNA"/>
</dbReference>
<accession>A0A343VRK2</accession>
<gene>
    <name evidence="1" type="ORF">B5P44_p00231</name>
</gene>
<geneLocation type="plasmid" evidence="1">
    <name>pCBMA213_1</name>
</geneLocation>
<name>A0A343VRK2_9MYCO</name>
<reference evidence="1" key="1">
    <citation type="journal article" date="2018" name="Front. Microbiol.">
        <title>Beyond the Limits: tRNA Array Units in Mycobacterium Genomes.</title>
        <authorList>
            <person name="Morgado S.M."/>
            <person name="Vicente A.C."/>
        </authorList>
    </citation>
    <scope>NUCLEOTIDE SEQUENCE</scope>
    <source>
        <strain evidence="1">CBMA 213</strain>
        <plasmid evidence="1">pCBMA213_1</plasmid>
    </source>
</reference>
<protein>
    <submittedName>
        <fullName evidence="1">Uncharacterized protein</fullName>
    </submittedName>
</protein>
<dbReference type="AlphaFoldDB" id="A0A343VRK2"/>
<proteinExistence type="predicted"/>
<sequence>MSSNSWPIPDGLTDLGRQAAETIVDFLNSHGLTEHGGGGRFYTPQEWAARGERWGRNSLLVVTHDGGDHAGAFNWDYEQVELREALEKALSGIGVFVEQCTSWYSSVHQCAPRGPAA</sequence>
<organism evidence="1">
    <name type="scientific">Mycolicibacterium sp. CBMA 213</name>
    <dbReference type="NCBI Taxonomy" id="1968788"/>
    <lineage>
        <taxon>Bacteria</taxon>
        <taxon>Bacillati</taxon>
        <taxon>Actinomycetota</taxon>
        <taxon>Actinomycetes</taxon>
        <taxon>Mycobacteriales</taxon>
        <taxon>Mycobacteriaceae</taxon>
        <taxon>Mycolicibacterium</taxon>
    </lineage>
</organism>
<dbReference type="RefSeq" id="WP_155921963.1">
    <property type="nucleotide sequence ID" value="NZ_MF600313.1"/>
</dbReference>
<keyword evidence="1" id="KW-0614">Plasmid</keyword>
<evidence type="ECO:0000313" key="1">
    <source>
        <dbReference type="EMBL" id="AVN58526.1"/>
    </source>
</evidence>